<dbReference type="EMBL" id="JAADJZ010000031">
    <property type="protein sequence ID" value="KAF2865799.1"/>
    <property type="molecule type" value="Genomic_DNA"/>
</dbReference>
<dbReference type="AlphaFoldDB" id="A0A7C8M296"/>
<dbReference type="Gene3D" id="1.20.1280.50">
    <property type="match status" value="1"/>
</dbReference>
<gene>
    <name evidence="2" type="ORF">BDV95DRAFT_672424</name>
</gene>
<dbReference type="CDD" id="cd09917">
    <property type="entry name" value="F-box_SF"/>
    <property type="match status" value="1"/>
</dbReference>
<dbReference type="Proteomes" id="UP000481861">
    <property type="component" value="Unassembled WGS sequence"/>
</dbReference>
<comment type="caution">
    <text evidence="2">The sequence shown here is derived from an EMBL/GenBank/DDBJ whole genome shotgun (WGS) entry which is preliminary data.</text>
</comment>
<dbReference type="Pfam" id="PF12937">
    <property type="entry name" value="F-box-like"/>
    <property type="match status" value="1"/>
</dbReference>
<evidence type="ECO:0000313" key="3">
    <source>
        <dbReference type="Proteomes" id="UP000481861"/>
    </source>
</evidence>
<dbReference type="SUPFAM" id="SSF81383">
    <property type="entry name" value="F-box domain"/>
    <property type="match status" value="1"/>
</dbReference>
<name>A0A7C8M296_9PLEO</name>
<dbReference type="InterPro" id="IPR001810">
    <property type="entry name" value="F-box_dom"/>
</dbReference>
<evidence type="ECO:0000259" key="1">
    <source>
        <dbReference type="SMART" id="SM00256"/>
    </source>
</evidence>
<feature type="domain" description="F-box" evidence="1">
    <location>
        <begin position="13"/>
        <end position="52"/>
    </location>
</feature>
<accession>A0A7C8M296</accession>
<organism evidence="2 3">
    <name type="scientific">Massariosphaeria phaeospora</name>
    <dbReference type="NCBI Taxonomy" id="100035"/>
    <lineage>
        <taxon>Eukaryota</taxon>
        <taxon>Fungi</taxon>
        <taxon>Dikarya</taxon>
        <taxon>Ascomycota</taxon>
        <taxon>Pezizomycotina</taxon>
        <taxon>Dothideomycetes</taxon>
        <taxon>Pleosporomycetidae</taxon>
        <taxon>Pleosporales</taxon>
        <taxon>Pleosporales incertae sedis</taxon>
        <taxon>Massariosphaeria</taxon>
    </lineage>
</organism>
<keyword evidence="3" id="KW-1185">Reference proteome</keyword>
<evidence type="ECO:0000313" key="2">
    <source>
        <dbReference type="EMBL" id="KAF2865799.1"/>
    </source>
</evidence>
<dbReference type="OrthoDB" id="3795090at2759"/>
<proteinExistence type="predicted"/>
<protein>
    <recommendedName>
        <fullName evidence="1">F-box domain-containing protein</fullName>
    </recommendedName>
</protein>
<dbReference type="SMART" id="SM00256">
    <property type="entry name" value="FBOX"/>
    <property type="match status" value="1"/>
</dbReference>
<reference evidence="2 3" key="1">
    <citation type="submission" date="2020-01" db="EMBL/GenBank/DDBJ databases">
        <authorList>
            <consortium name="DOE Joint Genome Institute"/>
            <person name="Haridas S."/>
            <person name="Albert R."/>
            <person name="Binder M."/>
            <person name="Bloem J."/>
            <person name="Labutti K."/>
            <person name="Salamov A."/>
            <person name="Andreopoulos B."/>
            <person name="Baker S.E."/>
            <person name="Barry K."/>
            <person name="Bills G."/>
            <person name="Bluhm B.H."/>
            <person name="Cannon C."/>
            <person name="Castanera R."/>
            <person name="Culley D.E."/>
            <person name="Daum C."/>
            <person name="Ezra D."/>
            <person name="Gonzalez J.B."/>
            <person name="Henrissat B."/>
            <person name="Kuo A."/>
            <person name="Liang C."/>
            <person name="Lipzen A."/>
            <person name="Lutzoni F."/>
            <person name="Magnuson J."/>
            <person name="Mondo S."/>
            <person name="Nolan M."/>
            <person name="Ohm R."/>
            <person name="Pangilinan J."/>
            <person name="Park H.-J.H."/>
            <person name="Ramirez L."/>
            <person name="Alfaro M."/>
            <person name="Sun H."/>
            <person name="Tritt A."/>
            <person name="Yoshinaga Y."/>
            <person name="Zwiers L.-H.L."/>
            <person name="Turgeon B.G."/>
            <person name="Goodwin S.B."/>
            <person name="Spatafora J.W."/>
            <person name="Crous P.W."/>
            <person name="Grigoriev I.V."/>
        </authorList>
    </citation>
    <scope>NUCLEOTIDE SEQUENCE [LARGE SCALE GENOMIC DNA]</scope>
    <source>
        <strain evidence="2 3">CBS 611.86</strain>
    </source>
</reference>
<sequence length="349" mass="40014">MRPETAGERVAHINELLEIIFSNLDFKSLLDAQLVCRTWRTCINETSSTQKLLWKRPETNSAEQNPLFHEPSAAARNLLSQNGSSPLESLQHLTIAYLGSDQASRDRNHYDNQSCKIVKNTEETFGFSIDRLEPAEVCCLICRSWHAQFRYEKLHPLLSFFPTMEVCTKGYGTELLVNFKCWMVDWNHSNSKEGPWPVNLELKNLKLLVARLGRLRQAMKVVQAYNLQEDLFTSPQCTFLAVTNVCPSLSVRNVTGVRLGEALKIITNAYRCCVDATISMLHRKIEDHLVFSPLHRVRPSSDDAWEQDWMDQGDLTRLVQAYDNLSLSAHYMWTERSRRFSGGSQGNEE</sequence>
<dbReference type="InterPro" id="IPR036047">
    <property type="entry name" value="F-box-like_dom_sf"/>
</dbReference>